<dbReference type="Pfam" id="PF00950">
    <property type="entry name" value="ABC-3"/>
    <property type="match status" value="1"/>
</dbReference>
<dbReference type="PANTHER" id="PTHR30477">
    <property type="entry name" value="ABC-TRANSPORTER METAL-BINDING PROTEIN"/>
    <property type="match status" value="1"/>
</dbReference>
<dbReference type="RefSeq" id="WP_139082352.1">
    <property type="nucleotide sequence ID" value="NZ_VDFV01000022.1"/>
</dbReference>
<evidence type="ECO:0000256" key="3">
    <source>
        <dbReference type="ARBA" id="ARBA00022448"/>
    </source>
</evidence>
<proteinExistence type="inferred from homology"/>
<evidence type="ECO:0000256" key="4">
    <source>
        <dbReference type="ARBA" id="ARBA00022475"/>
    </source>
</evidence>
<feature type="transmembrane region" description="Helical" evidence="9">
    <location>
        <begin position="235"/>
        <end position="253"/>
    </location>
</feature>
<dbReference type="Proteomes" id="UP000305709">
    <property type="component" value="Unassembled WGS sequence"/>
</dbReference>
<evidence type="ECO:0000256" key="2">
    <source>
        <dbReference type="ARBA" id="ARBA00008034"/>
    </source>
</evidence>
<dbReference type="PANTHER" id="PTHR30477:SF3">
    <property type="entry name" value="METAL TRANSPORT SYSTEM MEMBRANE PROTEIN CT_069-RELATED"/>
    <property type="match status" value="1"/>
</dbReference>
<sequence>MMLFLEALLLQAGRNAALVSVGAALLGLSAGAAGTFMVLRKRALVADAMAHATLPGVALAFLVMVAFGGEGRSLLGLLLGAAATAALGLWAVECLTSRTRLPEDASIGAVLSVTFGAGLVLLTVIQAMSAGQQAGLEGFLLGSTAGMLQADALTVAAGGAIAGLVIWALRRPMAIVAFDEGYAATAGIDVRRTDLAGMLLVLFVTVAGLRIVGLVLIVALLIIPAVAARFWTDRAGVLLAVAAGIGGVSGWVGTALSATAPSLPAGPLVVLVAAGIFAASLLFAPGRGAVARARAARRAAPILSREESLRWIALRHADPSSPLIAQDDGRTPLSALLPVEQIAGLDRRIG</sequence>
<evidence type="ECO:0000313" key="11">
    <source>
        <dbReference type="Proteomes" id="UP000305709"/>
    </source>
</evidence>
<comment type="subcellular location">
    <subcellularLocation>
        <location evidence="1 8">Cell membrane</location>
        <topology evidence="1 8">Multi-pass membrane protein</topology>
    </subcellularLocation>
</comment>
<dbReference type="GO" id="GO:0010043">
    <property type="term" value="P:response to zinc ion"/>
    <property type="evidence" value="ECO:0007669"/>
    <property type="project" value="TreeGrafter"/>
</dbReference>
<name>A0A5C4NAI6_9RHOB</name>
<evidence type="ECO:0000256" key="6">
    <source>
        <dbReference type="ARBA" id="ARBA00022989"/>
    </source>
</evidence>
<feature type="transmembrane region" description="Helical" evidence="9">
    <location>
        <begin position="105"/>
        <end position="125"/>
    </location>
</feature>
<dbReference type="InterPro" id="IPR001626">
    <property type="entry name" value="ABC_TroCD"/>
</dbReference>
<feature type="transmembrane region" description="Helical" evidence="9">
    <location>
        <begin position="146"/>
        <end position="169"/>
    </location>
</feature>
<keyword evidence="3 8" id="KW-0813">Transport</keyword>
<feature type="transmembrane region" description="Helical" evidence="9">
    <location>
        <begin position="199"/>
        <end position="223"/>
    </location>
</feature>
<protein>
    <submittedName>
        <fullName evidence="10">Metal ABC transporter permease</fullName>
    </submittedName>
</protein>
<keyword evidence="5 8" id="KW-0812">Transmembrane</keyword>
<evidence type="ECO:0000256" key="9">
    <source>
        <dbReference type="SAM" id="Phobius"/>
    </source>
</evidence>
<comment type="similarity">
    <text evidence="2 8">Belongs to the ABC-3 integral membrane protein family.</text>
</comment>
<dbReference type="SUPFAM" id="SSF81345">
    <property type="entry name" value="ABC transporter involved in vitamin B12 uptake, BtuC"/>
    <property type="match status" value="1"/>
</dbReference>
<feature type="transmembrane region" description="Helical" evidence="9">
    <location>
        <begin position="74"/>
        <end position="93"/>
    </location>
</feature>
<evidence type="ECO:0000313" key="10">
    <source>
        <dbReference type="EMBL" id="TNC69153.1"/>
    </source>
</evidence>
<dbReference type="Gene3D" id="1.10.3470.10">
    <property type="entry name" value="ABC transporter involved in vitamin B12 uptake, BtuC"/>
    <property type="match status" value="1"/>
</dbReference>
<evidence type="ECO:0000256" key="1">
    <source>
        <dbReference type="ARBA" id="ARBA00004651"/>
    </source>
</evidence>
<keyword evidence="7 9" id="KW-0472">Membrane</keyword>
<comment type="caution">
    <text evidence="10">The sequence shown here is derived from an EMBL/GenBank/DDBJ whole genome shotgun (WGS) entry which is preliminary data.</text>
</comment>
<dbReference type="InterPro" id="IPR037294">
    <property type="entry name" value="ABC_BtuC-like"/>
</dbReference>
<feature type="transmembrane region" description="Helical" evidence="9">
    <location>
        <begin position="265"/>
        <end position="284"/>
    </location>
</feature>
<dbReference type="EMBL" id="VDFV01000022">
    <property type="protein sequence ID" value="TNC69153.1"/>
    <property type="molecule type" value="Genomic_DNA"/>
</dbReference>
<dbReference type="AlphaFoldDB" id="A0A5C4NAI6"/>
<organism evidence="10 11">
    <name type="scientific">Rubellimicrobium roseum</name>
    <dbReference type="NCBI Taxonomy" id="687525"/>
    <lineage>
        <taxon>Bacteria</taxon>
        <taxon>Pseudomonadati</taxon>
        <taxon>Pseudomonadota</taxon>
        <taxon>Alphaproteobacteria</taxon>
        <taxon>Rhodobacterales</taxon>
        <taxon>Roseobacteraceae</taxon>
        <taxon>Rubellimicrobium</taxon>
    </lineage>
</organism>
<evidence type="ECO:0000256" key="8">
    <source>
        <dbReference type="RuleBase" id="RU003943"/>
    </source>
</evidence>
<dbReference type="GO" id="GO:0043190">
    <property type="term" value="C:ATP-binding cassette (ABC) transporter complex"/>
    <property type="evidence" value="ECO:0007669"/>
    <property type="project" value="InterPro"/>
</dbReference>
<accession>A0A5C4NAI6</accession>
<evidence type="ECO:0000256" key="7">
    <source>
        <dbReference type="ARBA" id="ARBA00023136"/>
    </source>
</evidence>
<keyword evidence="6 9" id="KW-1133">Transmembrane helix</keyword>
<gene>
    <name evidence="10" type="ORF">FHG71_14200</name>
</gene>
<dbReference type="OrthoDB" id="9804300at2"/>
<feature type="transmembrane region" description="Helical" evidence="9">
    <location>
        <begin position="48"/>
        <end position="67"/>
    </location>
</feature>
<keyword evidence="11" id="KW-1185">Reference proteome</keyword>
<evidence type="ECO:0000256" key="5">
    <source>
        <dbReference type="ARBA" id="ARBA00022692"/>
    </source>
</evidence>
<dbReference type="GO" id="GO:0055085">
    <property type="term" value="P:transmembrane transport"/>
    <property type="evidence" value="ECO:0007669"/>
    <property type="project" value="InterPro"/>
</dbReference>
<reference evidence="10 11" key="1">
    <citation type="submission" date="2019-06" db="EMBL/GenBank/DDBJ databases">
        <authorList>
            <person name="Jiang L."/>
        </authorList>
    </citation>
    <scope>NUCLEOTIDE SEQUENCE [LARGE SCALE GENOMIC DNA]</scope>
    <source>
        <strain evidence="10 11">YIM 48858</strain>
    </source>
</reference>
<keyword evidence="4" id="KW-1003">Cell membrane</keyword>